<proteinExistence type="predicted"/>
<dbReference type="RefSeq" id="WP_169235274.1">
    <property type="nucleotide sequence ID" value="NZ_JABBGI010000016.1"/>
</dbReference>
<keyword evidence="1" id="KW-1133">Transmembrane helix</keyword>
<dbReference type="EMBL" id="JABBGI010000016">
    <property type="protein sequence ID" value="NML70755.1"/>
    <property type="molecule type" value="Genomic_DNA"/>
</dbReference>
<protein>
    <submittedName>
        <fullName evidence="2">Uncharacterized protein</fullName>
    </submittedName>
</protein>
<reference evidence="2 3" key="1">
    <citation type="submission" date="2020-04" db="EMBL/GenBank/DDBJ databases">
        <title>Chryseobacterium sp. RP-3-3 sp. nov., isolated from Jeju soil.</title>
        <authorList>
            <person name="Dahal R.H."/>
        </authorList>
    </citation>
    <scope>NUCLEOTIDE SEQUENCE [LARGE SCALE GENOMIC DNA]</scope>
    <source>
        <strain evidence="2 3">RP-3-3</strain>
    </source>
</reference>
<keyword evidence="1" id="KW-0812">Transmembrane</keyword>
<accession>A0A7Y0FSH4</accession>
<dbReference type="AlphaFoldDB" id="A0A7Y0FSH4"/>
<evidence type="ECO:0000313" key="3">
    <source>
        <dbReference type="Proteomes" id="UP000544054"/>
    </source>
</evidence>
<dbReference type="Proteomes" id="UP000544054">
    <property type="component" value="Unassembled WGS sequence"/>
</dbReference>
<name>A0A7Y0FSH4_9FLAO</name>
<sequence>MKILNRALFISFLICIALLIFIIFSIANEIGDISVNKKTDNPDFHTKGITYQYYQANTKYKGERKAIRDSFMTKIPKLTTIHNGWIIIRFLINYEGATDRFRFFCIDENYQNIKLDNHEEKDLLKIVRSLHNWEIGKVNEKKVNSYYQITCKIENGKVIDIF</sequence>
<organism evidence="2 3">
    <name type="scientific">Chryseobacterium antibioticum</name>
    <dbReference type="NCBI Taxonomy" id="2728847"/>
    <lineage>
        <taxon>Bacteria</taxon>
        <taxon>Pseudomonadati</taxon>
        <taxon>Bacteroidota</taxon>
        <taxon>Flavobacteriia</taxon>
        <taxon>Flavobacteriales</taxon>
        <taxon>Weeksellaceae</taxon>
        <taxon>Chryseobacterium group</taxon>
        <taxon>Chryseobacterium</taxon>
    </lineage>
</organism>
<comment type="caution">
    <text evidence="2">The sequence shown here is derived from an EMBL/GenBank/DDBJ whole genome shotgun (WGS) entry which is preliminary data.</text>
</comment>
<feature type="transmembrane region" description="Helical" evidence="1">
    <location>
        <begin position="7"/>
        <end position="27"/>
    </location>
</feature>
<keyword evidence="1" id="KW-0472">Membrane</keyword>
<keyword evidence="3" id="KW-1185">Reference proteome</keyword>
<gene>
    <name evidence="2" type="ORF">HHL23_13260</name>
</gene>
<evidence type="ECO:0000256" key="1">
    <source>
        <dbReference type="SAM" id="Phobius"/>
    </source>
</evidence>
<evidence type="ECO:0000313" key="2">
    <source>
        <dbReference type="EMBL" id="NML70755.1"/>
    </source>
</evidence>